<accession>A0A3B1DKY3</accession>
<dbReference type="SUPFAM" id="SSF55486">
    <property type="entry name" value="Metalloproteases ('zincins'), catalytic domain"/>
    <property type="match status" value="1"/>
</dbReference>
<protein>
    <recommendedName>
        <fullName evidence="2">Peptidase M12B domain-containing protein</fullName>
    </recommendedName>
</protein>
<proteinExistence type="predicted"/>
<dbReference type="Gene3D" id="1.10.1330.10">
    <property type="entry name" value="Dockerin domain"/>
    <property type="match status" value="1"/>
</dbReference>
<reference evidence="3" key="1">
    <citation type="submission" date="2018-06" db="EMBL/GenBank/DDBJ databases">
        <authorList>
            <person name="Zhirakovskaya E."/>
        </authorList>
    </citation>
    <scope>NUCLEOTIDE SEQUENCE</scope>
</reference>
<sequence>MRNQLLGLLALLGVGFFPGTLLAQQSQDDIRQIVQEELELADFSIQRLDLPADNVSFITEIALDGTVYGVWIDPQSFRTENARATIVDAQGNLVDIPLPAPLTVRGQIEGLPEARAAGSRMGGGLHLTIALPGAHETEIWSVQPLSDAIEGADPALHVVHRADDMDIKEHYTCGVDDNGLRQVQNDGDNSGNNTRALLVCELAVDADFEFYGRNGNSEANTIADIDTVIARTSAAYESQCNVTFVIPHYQIWTTSNDPYTSSDAGTRLTQVRNWWNSNMGGVNRDLCHAFTGVNLNGNIIGVAWLSAVCGPNGYGLAQSRYTNNMNSRSALTSHEIGHNFSAGHCDGSGDCHIMCSGLGGCNGLGNPAYFGVASANKITNYAANRPCLDEGGLSYPFLEEWPTTTINADTWPTNNGGVSNTNGTNEPSSPNSLNLDGTDNINSASISLADVTETPFVSFYAQHKGVEAGETLTFEYKDFFGDWAELITVTSDGNDQTDYTYHTAAVPVTGWWSDFALRFSVQGSDSGDDWYVDDIAVAPFAGNPVPLLEEFTSTSLDQNIWGTVTGTVNTDATNEPSDPYSLNLDNAESAESNAFLMGSASFPTYFSFFTQHKGVENGKTLDIEYFSLGGTWENFMTITSDGNDQGSFQFHQAQVEVDSYHDNFAFRFSANGNDGSDDWYIDDIRLGDEFTPPDDCIADFNGDGSVNTQDMLAFLNAWNAGDSSADINGDGEINTQDVLAFLNLWNIGC</sequence>
<dbReference type="NCBIfam" id="NF041540">
    <property type="entry name" value="dockerin_GC"/>
    <property type="match status" value="1"/>
</dbReference>
<dbReference type="GO" id="GO:0004553">
    <property type="term" value="F:hydrolase activity, hydrolyzing O-glycosyl compounds"/>
    <property type="evidence" value="ECO:0007669"/>
    <property type="project" value="InterPro"/>
</dbReference>
<feature type="region of interest" description="Disordered" evidence="1">
    <location>
        <begin position="408"/>
        <end position="434"/>
    </location>
</feature>
<dbReference type="AlphaFoldDB" id="A0A3B1DKY3"/>
<dbReference type="Pfam" id="PF13688">
    <property type="entry name" value="Reprolysin_5"/>
    <property type="match status" value="1"/>
</dbReference>
<feature type="compositionally biased region" description="Low complexity" evidence="1">
    <location>
        <begin position="413"/>
        <end position="425"/>
    </location>
</feature>
<gene>
    <name evidence="3" type="ORF">MNBD_PLANCTO03-1672</name>
</gene>
<dbReference type="InterPro" id="IPR002105">
    <property type="entry name" value="Dockerin_1_rpt"/>
</dbReference>
<dbReference type="GO" id="GO:0000272">
    <property type="term" value="P:polysaccharide catabolic process"/>
    <property type="evidence" value="ECO:0007669"/>
    <property type="project" value="InterPro"/>
</dbReference>
<dbReference type="PANTHER" id="PTHR11905:SF159">
    <property type="entry name" value="ADAM METALLOPROTEASE"/>
    <property type="match status" value="1"/>
</dbReference>
<evidence type="ECO:0000259" key="2">
    <source>
        <dbReference type="PROSITE" id="PS50215"/>
    </source>
</evidence>
<dbReference type="InterPro" id="IPR053783">
    <property type="entry name" value="Dockerin_dom_GC-type"/>
</dbReference>
<name>A0A3B1DKY3_9ZZZZ</name>
<evidence type="ECO:0000256" key="1">
    <source>
        <dbReference type="SAM" id="MobiDB-lite"/>
    </source>
</evidence>
<dbReference type="SUPFAM" id="SSF63446">
    <property type="entry name" value="Type I dockerin domain"/>
    <property type="match status" value="1"/>
</dbReference>
<dbReference type="PROSITE" id="PS00018">
    <property type="entry name" value="EF_HAND_1"/>
    <property type="match status" value="2"/>
</dbReference>
<dbReference type="InterPro" id="IPR024079">
    <property type="entry name" value="MetalloPept_cat_dom_sf"/>
</dbReference>
<dbReference type="InterPro" id="IPR001590">
    <property type="entry name" value="Peptidase_M12B"/>
</dbReference>
<dbReference type="PROSITE" id="PS50215">
    <property type="entry name" value="ADAM_MEPRO"/>
    <property type="match status" value="1"/>
</dbReference>
<organism evidence="3">
    <name type="scientific">hydrothermal vent metagenome</name>
    <dbReference type="NCBI Taxonomy" id="652676"/>
    <lineage>
        <taxon>unclassified sequences</taxon>
        <taxon>metagenomes</taxon>
        <taxon>ecological metagenomes</taxon>
    </lineage>
</organism>
<dbReference type="Gene3D" id="3.40.390.10">
    <property type="entry name" value="Collagenase (Catalytic Domain)"/>
    <property type="match status" value="1"/>
</dbReference>
<dbReference type="InterPro" id="IPR036439">
    <property type="entry name" value="Dockerin_dom_sf"/>
</dbReference>
<evidence type="ECO:0000313" key="3">
    <source>
        <dbReference type="EMBL" id="VAX39571.1"/>
    </source>
</evidence>
<dbReference type="PANTHER" id="PTHR11905">
    <property type="entry name" value="ADAM A DISINTEGRIN AND METALLOPROTEASE DOMAIN"/>
    <property type="match status" value="1"/>
</dbReference>
<dbReference type="Gene3D" id="2.60.120.260">
    <property type="entry name" value="Galactose-binding domain-like"/>
    <property type="match status" value="2"/>
</dbReference>
<feature type="domain" description="Peptidase M12B" evidence="2">
    <location>
        <begin position="198"/>
        <end position="355"/>
    </location>
</feature>
<dbReference type="Pfam" id="PF00404">
    <property type="entry name" value="Dockerin_1"/>
    <property type="match status" value="1"/>
</dbReference>
<dbReference type="GO" id="GO:0006508">
    <property type="term" value="P:proteolysis"/>
    <property type="evidence" value="ECO:0007669"/>
    <property type="project" value="InterPro"/>
</dbReference>
<dbReference type="GO" id="GO:0004222">
    <property type="term" value="F:metalloendopeptidase activity"/>
    <property type="evidence" value="ECO:0007669"/>
    <property type="project" value="InterPro"/>
</dbReference>
<dbReference type="EMBL" id="UOGK01000263">
    <property type="protein sequence ID" value="VAX39571.1"/>
    <property type="molecule type" value="Genomic_DNA"/>
</dbReference>
<dbReference type="InterPro" id="IPR018247">
    <property type="entry name" value="EF_Hand_1_Ca_BS"/>
</dbReference>